<keyword evidence="2" id="KW-0813">Transport</keyword>
<keyword evidence="3 8" id="KW-0812">Transmembrane</keyword>
<feature type="transmembrane region" description="Helical" evidence="8">
    <location>
        <begin position="368"/>
        <end position="387"/>
    </location>
</feature>
<comment type="caution">
    <text evidence="10">The sequence shown here is derived from an EMBL/GenBank/DDBJ whole genome shotgun (WGS) entry which is preliminary data.</text>
</comment>
<comment type="subcellular location">
    <subcellularLocation>
        <location evidence="1">Membrane</location>
        <topology evidence="1">Multi-pass membrane protein</topology>
    </subcellularLocation>
</comment>
<feature type="transmembrane region" description="Helical" evidence="8">
    <location>
        <begin position="99"/>
        <end position="121"/>
    </location>
</feature>
<dbReference type="AlphaFoldDB" id="A0A553PD66"/>
<protein>
    <recommendedName>
        <fullName evidence="9">Major facilitator superfamily (MFS) profile domain-containing protein</fullName>
    </recommendedName>
</protein>
<dbReference type="Pfam" id="PF07690">
    <property type="entry name" value="MFS_1"/>
    <property type="match status" value="1"/>
</dbReference>
<dbReference type="InterPro" id="IPR020846">
    <property type="entry name" value="MFS_dom"/>
</dbReference>
<evidence type="ECO:0000256" key="4">
    <source>
        <dbReference type="ARBA" id="ARBA00022989"/>
    </source>
</evidence>
<sequence length="493" mass="54155">MGWDTKKTSVGLLCFVNLINYMDRYTVSGVLSEIEADLDLEHWQGGLLQTAFIVCYFASAPLFGYLGDRYSRKWLMIVGMVAWSLCTLIGTFMPTYWPFLVFRAAIGFGEAGFTSIAPTVLGDLYANEGRSIVLALFYFAIPVGSGLGYIVGSGVGAAFGDWRWGLRVTPILNVIAVLLMIFFMKDPERGEADTLNPHRAGNSFKDYVQDLVYLIKNRSFILTTLGFTFLCFCTGSLSWWGPVFVEDAIKVREEYGLETAIGVNDVAFIFGVIMCIAGVLGLCLGSGLSYKLRDRYPWVDPVICGVGLVVSAPFLFCALGYAQDGVVLALVLVTIGEAFLNMNWAVVVDISLYVVVPNRRSSAEALQLMLSHALGEAGSPYLIGLMAGSLKENMIGDASHNPSNGTLNMSDMERDYYAFQYSLFMCVAFEVVGGLFFLWATLYVVDDKRKAAEYIQDFDESLVGGEIQNPSFNQASGSSSRRNSVSKKDVKQS</sequence>
<dbReference type="InterPro" id="IPR036259">
    <property type="entry name" value="MFS_trans_sf"/>
</dbReference>
<dbReference type="PANTHER" id="PTHR23505">
    <property type="entry name" value="SPINSTER"/>
    <property type="match status" value="1"/>
</dbReference>
<name>A0A553PD66_TIGCA</name>
<dbReference type="PROSITE" id="PS50850">
    <property type="entry name" value="MFS"/>
    <property type="match status" value="1"/>
</dbReference>
<feature type="transmembrane region" description="Helical" evidence="8">
    <location>
        <begin position="328"/>
        <end position="356"/>
    </location>
</feature>
<dbReference type="PANTHER" id="PTHR23505:SF79">
    <property type="entry name" value="PROTEIN SPINSTER"/>
    <property type="match status" value="1"/>
</dbReference>
<dbReference type="SUPFAM" id="SSF103473">
    <property type="entry name" value="MFS general substrate transporter"/>
    <property type="match status" value="1"/>
</dbReference>
<dbReference type="OrthoDB" id="6770063at2759"/>
<dbReference type="GO" id="GO:0022857">
    <property type="term" value="F:transmembrane transporter activity"/>
    <property type="evidence" value="ECO:0007669"/>
    <property type="project" value="InterPro"/>
</dbReference>
<proteinExistence type="inferred from homology"/>
<evidence type="ECO:0000256" key="3">
    <source>
        <dbReference type="ARBA" id="ARBA00022692"/>
    </source>
</evidence>
<feature type="domain" description="Major facilitator superfamily (MFS) profile" evidence="9">
    <location>
        <begin position="9"/>
        <end position="445"/>
    </location>
</feature>
<dbReference type="Gene3D" id="1.20.1250.20">
    <property type="entry name" value="MFS general substrate transporter like domains"/>
    <property type="match status" value="1"/>
</dbReference>
<feature type="transmembrane region" description="Helical" evidence="8">
    <location>
        <begin position="220"/>
        <end position="240"/>
    </location>
</feature>
<feature type="transmembrane region" description="Helical" evidence="8">
    <location>
        <begin position="266"/>
        <end position="290"/>
    </location>
</feature>
<keyword evidence="11" id="KW-1185">Reference proteome</keyword>
<dbReference type="STRING" id="6832.A0A553PD66"/>
<dbReference type="GO" id="GO:0016020">
    <property type="term" value="C:membrane"/>
    <property type="evidence" value="ECO:0007669"/>
    <property type="project" value="UniProtKB-SubCell"/>
</dbReference>
<keyword evidence="4 8" id="KW-1133">Transmembrane helix</keyword>
<evidence type="ECO:0000313" key="11">
    <source>
        <dbReference type="Proteomes" id="UP000318571"/>
    </source>
</evidence>
<dbReference type="OMA" id="YPWIVFA"/>
<comment type="similarity">
    <text evidence="6">Belongs to the major facilitator superfamily. Spinster (TC 2.A.1.49) family.</text>
</comment>
<evidence type="ECO:0000256" key="1">
    <source>
        <dbReference type="ARBA" id="ARBA00004141"/>
    </source>
</evidence>
<feature type="transmembrane region" description="Helical" evidence="8">
    <location>
        <begin position="47"/>
        <end position="67"/>
    </location>
</feature>
<feature type="transmembrane region" description="Helical" evidence="8">
    <location>
        <begin position="418"/>
        <end position="445"/>
    </location>
</feature>
<feature type="transmembrane region" description="Helical" evidence="8">
    <location>
        <begin position="74"/>
        <end position="93"/>
    </location>
</feature>
<dbReference type="EMBL" id="VCGU01000005">
    <property type="protein sequence ID" value="TRY75616.1"/>
    <property type="molecule type" value="Genomic_DNA"/>
</dbReference>
<evidence type="ECO:0000256" key="7">
    <source>
        <dbReference type="SAM" id="MobiDB-lite"/>
    </source>
</evidence>
<evidence type="ECO:0000256" key="8">
    <source>
        <dbReference type="SAM" id="Phobius"/>
    </source>
</evidence>
<evidence type="ECO:0000259" key="9">
    <source>
        <dbReference type="PROSITE" id="PS50850"/>
    </source>
</evidence>
<gene>
    <name evidence="10" type="ORF">TCAL_07502</name>
</gene>
<dbReference type="InterPro" id="IPR011701">
    <property type="entry name" value="MFS"/>
</dbReference>
<dbReference type="CDD" id="cd17328">
    <property type="entry name" value="MFS_spinster_like"/>
    <property type="match status" value="1"/>
</dbReference>
<feature type="transmembrane region" description="Helical" evidence="8">
    <location>
        <begin position="164"/>
        <end position="183"/>
    </location>
</feature>
<accession>A0A553PD66</accession>
<evidence type="ECO:0000256" key="2">
    <source>
        <dbReference type="ARBA" id="ARBA00022448"/>
    </source>
</evidence>
<organism evidence="10 11">
    <name type="scientific">Tigriopus californicus</name>
    <name type="common">Marine copepod</name>
    <dbReference type="NCBI Taxonomy" id="6832"/>
    <lineage>
        <taxon>Eukaryota</taxon>
        <taxon>Metazoa</taxon>
        <taxon>Ecdysozoa</taxon>
        <taxon>Arthropoda</taxon>
        <taxon>Crustacea</taxon>
        <taxon>Multicrustacea</taxon>
        <taxon>Hexanauplia</taxon>
        <taxon>Copepoda</taxon>
        <taxon>Harpacticoida</taxon>
        <taxon>Harpacticidae</taxon>
        <taxon>Tigriopus</taxon>
    </lineage>
</organism>
<evidence type="ECO:0000256" key="5">
    <source>
        <dbReference type="ARBA" id="ARBA00023136"/>
    </source>
</evidence>
<feature type="region of interest" description="Disordered" evidence="7">
    <location>
        <begin position="465"/>
        <end position="493"/>
    </location>
</feature>
<dbReference type="Proteomes" id="UP000318571">
    <property type="component" value="Chromosome 2"/>
</dbReference>
<dbReference type="InterPro" id="IPR044770">
    <property type="entry name" value="MFS_spinster-like"/>
</dbReference>
<feature type="transmembrane region" description="Helical" evidence="8">
    <location>
        <begin position="302"/>
        <end position="322"/>
    </location>
</feature>
<reference evidence="10 11" key="1">
    <citation type="journal article" date="2018" name="Nat. Ecol. Evol.">
        <title>Genomic signatures of mitonuclear coevolution across populations of Tigriopus californicus.</title>
        <authorList>
            <person name="Barreto F.S."/>
            <person name="Watson E.T."/>
            <person name="Lima T.G."/>
            <person name="Willett C.S."/>
            <person name="Edmands S."/>
            <person name="Li W."/>
            <person name="Burton R.S."/>
        </authorList>
    </citation>
    <scope>NUCLEOTIDE SEQUENCE [LARGE SCALE GENOMIC DNA]</scope>
    <source>
        <strain evidence="10 11">San Diego</strain>
    </source>
</reference>
<evidence type="ECO:0000256" key="6">
    <source>
        <dbReference type="ARBA" id="ARBA00024338"/>
    </source>
</evidence>
<feature type="transmembrane region" description="Helical" evidence="8">
    <location>
        <begin position="133"/>
        <end position="152"/>
    </location>
</feature>
<evidence type="ECO:0000313" key="10">
    <source>
        <dbReference type="EMBL" id="TRY75616.1"/>
    </source>
</evidence>
<keyword evidence="5 8" id="KW-0472">Membrane</keyword>